<dbReference type="InterPro" id="IPR042121">
    <property type="entry name" value="MutL_C_regsub"/>
</dbReference>
<dbReference type="InterPro" id="IPR042120">
    <property type="entry name" value="MutL_C_dimsub"/>
</dbReference>
<dbReference type="InterPro" id="IPR037198">
    <property type="entry name" value="MutL_C_sf"/>
</dbReference>
<dbReference type="CDD" id="cd16926">
    <property type="entry name" value="HATPase_MutL-MLH-PMS-like"/>
    <property type="match status" value="1"/>
</dbReference>
<keyword evidence="8" id="KW-0378">Hydrolase</keyword>
<dbReference type="InterPro" id="IPR014721">
    <property type="entry name" value="Ribsml_uS5_D2-typ_fold_subgr"/>
</dbReference>
<dbReference type="SUPFAM" id="SSF55874">
    <property type="entry name" value="ATPase domain of HSP90 chaperone/DNA topoisomerase II/histidine kinase"/>
    <property type="match status" value="1"/>
</dbReference>
<dbReference type="NCBIfam" id="TIGR00585">
    <property type="entry name" value="mutl"/>
    <property type="match status" value="1"/>
</dbReference>
<evidence type="ECO:0000259" key="6">
    <source>
        <dbReference type="SMART" id="SM00853"/>
    </source>
</evidence>
<evidence type="ECO:0000256" key="2">
    <source>
        <dbReference type="ARBA" id="ARBA00021975"/>
    </source>
</evidence>
<evidence type="ECO:0000256" key="1">
    <source>
        <dbReference type="ARBA" id="ARBA00006082"/>
    </source>
</evidence>
<dbReference type="InterPro" id="IPR013507">
    <property type="entry name" value="DNA_mismatch_S5_2-like"/>
</dbReference>
<dbReference type="SUPFAM" id="SSF54211">
    <property type="entry name" value="Ribosomal protein S5 domain 2-like"/>
    <property type="match status" value="1"/>
</dbReference>
<dbReference type="InterPro" id="IPR036890">
    <property type="entry name" value="HATPase_C_sf"/>
</dbReference>
<dbReference type="AlphaFoldDB" id="A0A7C4EUM4"/>
<dbReference type="PANTHER" id="PTHR10073:SF12">
    <property type="entry name" value="DNA MISMATCH REPAIR PROTEIN MLH1"/>
    <property type="match status" value="1"/>
</dbReference>
<sequence length="588" mass="65031">MGNVIRVLDEQVINRIAAGEVVERPVSVVKELVENAIDAGATTIRIAVEDGGKKAITVQDNGIGMSHDDAFLALERYATSKLKTEKDLVGIATMGFRGEALASIASVSRLKLMTKDDTEELGTVLVVEGGALRQSDRVAMNRGTSIEVRNLFFNVPVRRRFLKNPALEGGYIHELVTRLVLAFPRITFLYSENGRVKIDAAAADSVLQRMQTMFSRDLRESLVEVDHSIGDSRVSGYVARPPFSRSNMRSILTFVNSRSVKDRLVNGAVTKAFSALLDKGRFPVAVLFLDIPPEEVDVNVHPQKAELRFVKPRLVYDLVADGVHRALTGAPFRTFGDGRDPWISSSGSASIPRHVMGDMQHAPYHQPDSLEPRPAFVGSIAQQVTSSLAQPDSSRAFSALGIVGRLPNSFLVLHSATELIIMDHHAAHERILYESLKRCASEDARPEIQELLIPQLLTFSPVEARILASHLDLLHNAGFLMEEFGESEFLLRGVPTWFKASDAAELGQELIQTMMDTGLRGDPERFRDELLKRIACHASVKETDALEPREINSLLAQLDSLESPPVCPHGRPFLVRIPFQEIRKKMGR</sequence>
<feature type="domain" description="MutL C-terminal dimerisation" evidence="6">
    <location>
        <begin position="402"/>
        <end position="546"/>
    </location>
</feature>
<dbReference type="PROSITE" id="PS00058">
    <property type="entry name" value="DNA_MISMATCH_REPAIR_1"/>
    <property type="match status" value="1"/>
</dbReference>
<evidence type="ECO:0000256" key="4">
    <source>
        <dbReference type="ARBA" id="ARBA00023204"/>
    </source>
</evidence>
<dbReference type="GO" id="GO:0005524">
    <property type="term" value="F:ATP binding"/>
    <property type="evidence" value="ECO:0007669"/>
    <property type="project" value="InterPro"/>
</dbReference>
<feature type="domain" description="DNA mismatch repair protein S5" evidence="7">
    <location>
        <begin position="210"/>
        <end position="328"/>
    </location>
</feature>
<dbReference type="Gene3D" id="3.30.230.10">
    <property type="match status" value="1"/>
</dbReference>
<dbReference type="PANTHER" id="PTHR10073">
    <property type="entry name" value="DNA MISMATCH REPAIR PROTEIN MLH, PMS, MUTL"/>
    <property type="match status" value="1"/>
</dbReference>
<keyword evidence="3 5" id="KW-0227">DNA damage</keyword>
<dbReference type="Gene3D" id="3.30.1370.100">
    <property type="entry name" value="MutL, C-terminal domain, regulatory subdomain"/>
    <property type="match status" value="1"/>
</dbReference>
<dbReference type="SMART" id="SM01340">
    <property type="entry name" value="DNA_mis_repair"/>
    <property type="match status" value="1"/>
</dbReference>
<dbReference type="GO" id="GO:0006298">
    <property type="term" value="P:mismatch repair"/>
    <property type="evidence" value="ECO:0007669"/>
    <property type="project" value="UniProtKB-UniRule"/>
</dbReference>
<dbReference type="InterPro" id="IPR020667">
    <property type="entry name" value="DNA_mismatch_repair_MutL"/>
</dbReference>
<dbReference type="SUPFAM" id="SSF118116">
    <property type="entry name" value="DNA mismatch repair protein MutL"/>
    <property type="match status" value="1"/>
</dbReference>
<dbReference type="Pfam" id="PF13589">
    <property type="entry name" value="HATPase_c_3"/>
    <property type="match status" value="1"/>
</dbReference>
<keyword evidence="8" id="KW-0255">Endonuclease</keyword>
<dbReference type="SMART" id="SM00853">
    <property type="entry name" value="MutL_C"/>
    <property type="match status" value="1"/>
</dbReference>
<comment type="function">
    <text evidence="5">This protein is involved in the repair of mismatches in DNA. It is required for dam-dependent methyl-directed DNA mismatch repair. May act as a 'molecular matchmaker', a protein that promotes the formation of a stable complex between two or more DNA-binding proteins in an ATP-dependent manner without itself being part of a final effector complex.</text>
</comment>
<evidence type="ECO:0000259" key="7">
    <source>
        <dbReference type="SMART" id="SM01340"/>
    </source>
</evidence>
<comment type="caution">
    <text evidence="8">The sequence shown here is derived from an EMBL/GenBank/DDBJ whole genome shotgun (WGS) entry which is preliminary data.</text>
</comment>
<dbReference type="GO" id="GO:0032300">
    <property type="term" value="C:mismatch repair complex"/>
    <property type="evidence" value="ECO:0007669"/>
    <property type="project" value="InterPro"/>
</dbReference>
<dbReference type="GO" id="GO:0004519">
    <property type="term" value="F:endonuclease activity"/>
    <property type="evidence" value="ECO:0007669"/>
    <property type="project" value="UniProtKB-KW"/>
</dbReference>
<evidence type="ECO:0000313" key="8">
    <source>
        <dbReference type="EMBL" id="HGH61570.1"/>
    </source>
</evidence>
<accession>A0A7C4EUM4</accession>
<dbReference type="InterPro" id="IPR014790">
    <property type="entry name" value="MutL_C"/>
</dbReference>
<proteinExistence type="inferred from homology"/>
<name>A0A7C4EUM4_9BACT</name>
<dbReference type="Gene3D" id="3.30.565.10">
    <property type="entry name" value="Histidine kinase-like ATPase, C-terminal domain"/>
    <property type="match status" value="1"/>
</dbReference>
<dbReference type="CDD" id="cd00782">
    <property type="entry name" value="MutL_Trans"/>
    <property type="match status" value="1"/>
</dbReference>
<dbReference type="InterPro" id="IPR002099">
    <property type="entry name" value="MutL/Mlh/PMS"/>
</dbReference>
<evidence type="ECO:0000256" key="5">
    <source>
        <dbReference type="HAMAP-Rule" id="MF_00149"/>
    </source>
</evidence>
<dbReference type="Pfam" id="PF08676">
    <property type="entry name" value="MutL_C"/>
    <property type="match status" value="1"/>
</dbReference>
<reference evidence="8" key="1">
    <citation type="journal article" date="2020" name="mSystems">
        <title>Genome- and Community-Level Interaction Insights into Carbon Utilization and Element Cycling Functions of Hydrothermarchaeota in Hydrothermal Sediment.</title>
        <authorList>
            <person name="Zhou Z."/>
            <person name="Liu Y."/>
            <person name="Xu W."/>
            <person name="Pan J."/>
            <person name="Luo Z.H."/>
            <person name="Li M."/>
        </authorList>
    </citation>
    <scope>NUCLEOTIDE SEQUENCE [LARGE SCALE GENOMIC DNA]</scope>
    <source>
        <strain evidence="8">SpSt-769</strain>
    </source>
</reference>
<dbReference type="FunFam" id="3.30.565.10:FF:000003">
    <property type="entry name" value="DNA mismatch repair endonuclease MutL"/>
    <property type="match status" value="1"/>
</dbReference>
<dbReference type="GO" id="GO:0030983">
    <property type="term" value="F:mismatched DNA binding"/>
    <property type="evidence" value="ECO:0007669"/>
    <property type="project" value="InterPro"/>
</dbReference>
<organism evidence="8">
    <name type="scientific">Desulfomonile tiedjei</name>
    <dbReference type="NCBI Taxonomy" id="2358"/>
    <lineage>
        <taxon>Bacteria</taxon>
        <taxon>Pseudomonadati</taxon>
        <taxon>Thermodesulfobacteriota</taxon>
        <taxon>Desulfomonilia</taxon>
        <taxon>Desulfomonilales</taxon>
        <taxon>Desulfomonilaceae</taxon>
        <taxon>Desulfomonile</taxon>
    </lineage>
</organism>
<comment type="similarity">
    <text evidence="1 5">Belongs to the DNA mismatch repair MutL/HexB family.</text>
</comment>
<dbReference type="InterPro" id="IPR020568">
    <property type="entry name" value="Ribosomal_Su5_D2-typ_SF"/>
</dbReference>
<dbReference type="InterPro" id="IPR038973">
    <property type="entry name" value="MutL/Mlh/Pms-like"/>
</dbReference>
<dbReference type="InterPro" id="IPR014762">
    <property type="entry name" value="DNA_mismatch_repair_CS"/>
</dbReference>
<dbReference type="Gene3D" id="3.30.1540.20">
    <property type="entry name" value="MutL, C-terminal domain, dimerisation subdomain"/>
    <property type="match status" value="1"/>
</dbReference>
<keyword evidence="8" id="KW-0540">Nuclease</keyword>
<dbReference type="GO" id="GO:0140664">
    <property type="term" value="F:ATP-dependent DNA damage sensor activity"/>
    <property type="evidence" value="ECO:0007669"/>
    <property type="project" value="InterPro"/>
</dbReference>
<gene>
    <name evidence="5 8" type="primary">mutL</name>
    <name evidence="8" type="ORF">ENV54_09760</name>
</gene>
<evidence type="ECO:0000256" key="3">
    <source>
        <dbReference type="ARBA" id="ARBA00022763"/>
    </source>
</evidence>
<dbReference type="Pfam" id="PF01119">
    <property type="entry name" value="DNA_mis_repair"/>
    <property type="match status" value="1"/>
</dbReference>
<dbReference type="EMBL" id="DTGT01000311">
    <property type="protein sequence ID" value="HGH61570.1"/>
    <property type="molecule type" value="Genomic_DNA"/>
</dbReference>
<keyword evidence="4 5" id="KW-0234">DNA repair</keyword>
<dbReference type="GO" id="GO:0016887">
    <property type="term" value="F:ATP hydrolysis activity"/>
    <property type="evidence" value="ECO:0007669"/>
    <property type="project" value="InterPro"/>
</dbReference>
<dbReference type="HAMAP" id="MF_00149">
    <property type="entry name" value="DNA_mis_repair"/>
    <property type="match status" value="1"/>
</dbReference>
<protein>
    <recommendedName>
        <fullName evidence="2 5">DNA mismatch repair protein MutL</fullName>
    </recommendedName>
</protein>